<evidence type="ECO:0000256" key="2">
    <source>
        <dbReference type="SAM" id="Phobius"/>
    </source>
</evidence>
<evidence type="ECO:0000259" key="3">
    <source>
        <dbReference type="Pfam" id="PF09699"/>
    </source>
</evidence>
<feature type="transmembrane region" description="Helical" evidence="2">
    <location>
        <begin position="791"/>
        <end position="810"/>
    </location>
</feature>
<feature type="transmembrane region" description="Helical" evidence="2">
    <location>
        <begin position="822"/>
        <end position="847"/>
    </location>
</feature>
<evidence type="ECO:0000313" key="4">
    <source>
        <dbReference type="EMBL" id="RRG24070.1"/>
    </source>
</evidence>
<organism evidence="4 5">
    <name type="scientific">Ancylomarina euxinus</name>
    <dbReference type="NCBI Taxonomy" id="2283627"/>
    <lineage>
        <taxon>Bacteria</taxon>
        <taxon>Pseudomonadati</taxon>
        <taxon>Bacteroidota</taxon>
        <taxon>Bacteroidia</taxon>
        <taxon>Marinilabiliales</taxon>
        <taxon>Marinifilaceae</taxon>
        <taxon>Ancylomarina</taxon>
    </lineage>
</organism>
<keyword evidence="2" id="KW-0472">Membrane</keyword>
<dbReference type="RefSeq" id="WP_125029382.1">
    <property type="nucleotide sequence ID" value="NZ_JAPXVP010000002.1"/>
</dbReference>
<dbReference type="CDD" id="cd08168">
    <property type="entry name" value="Cytochrom_C3"/>
    <property type="match status" value="1"/>
</dbReference>
<protein>
    <recommendedName>
        <fullName evidence="3">Doubled CXXCH motif domain-containing protein</fullName>
    </recommendedName>
</protein>
<dbReference type="PANTHER" id="PTHR35038:SF6">
    <property type="entry name" value="SURFACE LOCALIZED DECAHEME CYTOCHROME C LIPOPROTEIN"/>
    <property type="match status" value="1"/>
</dbReference>
<dbReference type="InterPro" id="IPR051829">
    <property type="entry name" value="Multiheme_Cytochr_ET"/>
</dbReference>
<dbReference type="GO" id="GO:0016020">
    <property type="term" value="C:membrane"/>
    <property type="evidence" value="ECO:0007669"/>
    <property type="project" value="InterPro"/>
</dbReference>
<dbReference type="SUPFAM" id="SSF48695">
    <property type="entry name" value="Multiheme cytochromes"/>
    <property type="match status" value="3"/>
</dbReference>
<dbReference type="Proteomes" id="UP000285794">
    <property type="component" value="Unassembled WGS sequence"/>
</dbReference>
<dbReference type="AlphaFoldDB" id="A0A425Y6V0"/>
<dbReference type="Pfam" id="PF09699">
    <property type="entry name" value="Paired_CXXCH_1"/>
    <property type="match status" value="1"/>
</dbReference>
<reference evidence="4 5" key="1">
    <citation type="submission" date="2018-07" db="EMBL/GenBank/DDBJ databases">
        <title>Draft genome sequence of Ancylomarina sp. M1P.</title>
        <authorList>
            <person name="Yadav S."/>
            <person name="Villanueva L."/>
            <person name="Damste J.S.S."/>
        </authorList>
    </citation>
    <scope>NUCLEOTIDE SEQUENCE [LARGE SCALE GENOMIC DNA]</scope>
    <source>
        <strain evidence="4 5">M1P</strain>
    </source>
</reference>
<dbReference type="PANTHER" id="PTHR35038">
    <property type="entry name" value="DISSIMILATORY SULFITE REDUCTASE SIRA"/>
    <property type="match status" value="1"/>
</dbReference>
<dbReference type="Gene3D" id="1.10.1130.10">
    <property type="entry name" value="Flavocytochrome C3, Chain A"/>
    <property type="match status" value="3"/>
</dbReference>
<keyword evidence="2" id="KW-1133">Transmembrane helix</keyword>
<feature type="domain" description="Doubled CXXCH motif" evidence="3">
    <location>
        <begin position="257"/>
        <end position="289"/>
    </location>
</feature>
<sequence>MDDSCHFKAKWFVWVLVFLLGFLSSPILIAQDDETCMMCHDDPYIVREGKNKKQSVWVDHPLLLRSIHQKVTCIACHPESAVGSDWPHPAEMSPVNCGTCHEEAQTKFEMGIHGQALKKRARYAPDCKECHGWHDILSHTNPACRTYKMNIPILCGKCHREGAPVARTYKITEHNILQNYSQSIHGKGLYKSGLIVTATCNNCHGNHLILPHNNRLSSISLKNIAATCMKCHARIEQVHTKVINEQQWEKKPGSIPACTDCHPPHIVNIQNILESISDRSCLACHEKKEIHKIVGLDTISLQVDVKYLTTSAHNNITCVKCHSDVSARKKRPCETAGKVDCSSCHAEISEIYAISGHGVAHLEGKESAPYCTDCHGKHLVKSKKDETSPVYRLSIPALCGGCHREDGRAIQQSTLKEVDAYHDYSSSVHGKGMIKKGLLSSAVCTDCHTTHFMLKDSDERSSVYPENIPATCGTCHRGIYNTYIKSDHGITNNKDKEIYPTCTVCHSAHLISEIDKDEFMNEITHQCGLCHKQLSDSYLETYHGKAYQLGYLQAARCSDCHGAHSDMNIKHPNSAVGYDNIVATCQKCHEGANMQFTGFLTHATHNNRDKYPVLYYTFWGMSSLLIAVFGFFGLHTLLWLPQSLRERRKKKLHKPKGKAIYIRRFTDSQRYTHIFVILSFVILALTGMLLKFANMQWARYLVDFLGGVKVAGILHRLGAVVTFGYFIYHLFSLIRGKRKMGLRWSEFIFGSHSIMFNRQDLKDFWASVKWFVGRGERPNYGRWTYWEKFDYLAVFWGVAIIGFTGLVLWFPEMFTKFLPGWLINVAQIIHSDEALLAVGFIFTIHFFNTHFRPESFPMDTVIFTGHVLLEEYKKERPRDYQELKNSGKLDECIVEMEITKERSRSVKLFGFLFLFIGFLLIALIIYSLLFGVK</sequence>
<dbReference type="SUPFAM" id="SSF81342">
    <property type="entry name" value="Transmembrane di-heme cytochromes"/>
    <property type="match status" value="1"/>
</dbReference>
<dbReference type="InterPro" id="IPR036280">
    <property type="entry name" value="Multihaem_cyt_sf"/>
</dbReference>
<name>A0A425Y6V0_9BACT</name>
<dbReference type="EMBL" id="QQWG01000002">
    <property type="protein sequence ID" value="RRG24070.1"/>
    <property type="molecule type" value="Genomic_DNA"/>
</dbReference>
<feature type="transmembrane region" description="Helical" evidence="2">
    <location>
        <begin position="671"/>
        <end position="693"/>
    </location>
</feature>
<comment type="caution">
    <text evidence="4">The sequence shown here is derived from an EMBL/GenBank/DDBJ whole genome shotgun (WGS) entry which is preliminary data.</text>
</comment>
<dbReference type="InterPro" id="IPR016174">
    <property type="entry name" value="Di-haem_cyt_TM"/>
</dbReference>
<keyword evidence="5" id="KW-1185">Reference proteome</keyword>
<proteinExistence type="predicted"/>
<gene>
    <name evidence="4" type="ORF">DWB61_02840</name>
</gene>
<keyword evidence="1" id="KW-0732">Signal</keyword>
<dbReference type="GO" id="GO:0016491">
    <property type="term" value="F:oxidoreductase activity"/>
    <property type="evidence" value="ECO:0007669"/>
    <property type="project" value="TreeGrafter"/>
</dbReference>
<keyword evidence="2" id="KW-0812">Transmembrane</keyword>
<feature type="transmembrane region" description="Helical" evidence="2">
    <location>
        <begin position="713"/>
        <end position="734"/>
    </location>
</feature>
<accession>A0A425Y6V0</accession>
<evidence type="ECO:0000256" key="1">
    <source>
        <dbReference type="ARBA" id="ARBA00022729"/>
    </source>
</evidence>
<evidence type="ECO:0000313" key="5">
    <source>
        <dbReference type="Proteomes" id="UP000285794"/>
    </source>
</evidence>
<dbReference type="Gene3D" id="1.10.780.10">
    <property type="entry name" value="Hydroxylamine Oxidoreductase, Chain A, domain 1"/>
    <property type="match status" value="1"/>
</dbReference>
<dbReference type="OrthoDB" id="9814800at2"/>
<feature type="transmembrane region" description="Helical" evidence="2">
    <location>
        <begin position="613"/>
        <end position="640"/>
    </location>
</feature>
<dbReference type="InterPro" id="IPR010177">
    <property type="entry name" value="Paired_CXXCH_1"/>
</dbReference>
<dbReference type="Gene3D" id="1.20.950.20">
    <property type="entry name" value="Transmembrane di-heme cytochromes, Chain C"/>
    <property type="match status" value="1"/>
</dbReference>
<dbReference type="GO" id="GO:0022904">
    <property type="term" value="P:respiratory electron transport chain"/>
    <property type="evidence" value="ECO:0007669"/>
    <property type="project" value="InterPro"/>
</dbReference>
<feature type="transmembrane region" description="Helical" evidence="2">
    <location>
        <begin position="908"/>
        <end position="929"/>
    </location>
</feature>